<dbReference type="CDD" id="cd01948">
    <property type="entry name" value="EAL"/>
    <property type="match status" value="1"/>
</dbReference>
<evidence type="ECO:0000259" key="1">
    <source>
        <dbReference type="PROSITE" id="PS50883"/>
    </source>
</evidence>
<reference evidence="3 4" key="1">
    <citation type="submission" date="2016-10" db="EMBL/GenBank/DDBJ databases">
        <authorList>
            <person name="Varghese N."/>
            <person name="Submissions S."/>
        </authorList>
    </citation>
    <scope>NUCLEOTIDE SEQUENCE [LARGE SCALE GENOMIC DNA]</scope>
    <source>
        <strain evidence="3 4">DSM 16525</strain>
    </source>
</reference>
<gene>
    <name evidence="2" type="ORF">MFU01_37750</name>
    <name evidence="3" type="ORF">SAMN05443572_108221</name>
</gene>
<sequence>MTHPLVRQPGLIPLWLWNGTEPGVTSAFQPIVDLRTGEVIGYEVLSRGQGSLESPHELFTHARVSGYTWELERACWTSALRCISKLPEDQRRAPFFFNVSPDVLSDPRFGDGSTLALLERHGLGPRHLVLEITEKAVIEDGALLQRLTRECAAQGFGLALDDFGAGHSGLVTLVHCVPRFIKLDQALVRDIHLHAYRQHLVKSLVDFSSSVDAILIAEGVETWEEMTVLLRLGIRHAQGYLLARPTPSPMRPAEAFESRRREAMRALLLRERADDTTVGGLVIRRATVDVSATVDTVNDVFRDAPQADHVVVLEGSRPRALVTRRNLASWVPGSATHAPSLIIEDQVAVTALVGLAMARPPEAVYDPVVVTDAQGQFLGTVTMKQLLLRATELAERPAAK</sequence>
<dbReference type="PANTHER" id="PTHR33121:SF76">
    <property type="entry name" value="SIGNALING PROTEIN"/>
    <property type="match status" value="1"/>
</dbReference>
<evidence type="ECO:0000313" key="3">
    <source>
        <dbReference type="EMBL" id="SEU29668.1"/>
    </source>
</evidence>
<dbReference type="PROSITE" id="PS50883">
    <property type="entry name" value="EAL"/>
    <property type="match status" value="1"/>
</dbReference>
<dbReference type="STRING" id="1334629.MFUL124B02_15945"/>
<organism evidence="2 5">
    <name type="scientific">Myxococcus fulvus</name>
    <dbReference type="NCBI Taxonomy" id="33"/>
    <lineage>
        <taxon>Bacteria</taxon>
        <taxon>Pseudomonadati</taxon>
        <taxon>Myxococcota</taxon>
        <taxon>Myxococcia</taxon>
        <taxon>Myxococcales</taxon>
        <taxon>Cystobacterineae</taxon>
        <taxon>Myxococcaceae</taxon>
        <taxon>Myxococcus</taxon>
    </lineage>
</organism>
<name>A0A511T5X9_MYXFU</name>
<proteinExistence type="predicted"/>
<feature type="domain" description="EAL" evidence="1">
    <location>
        <begin position="5"/>
        <end position="259"/>
    </location>
</feature>
<dbReference type="EMBL" id="BJXR01000030">
    <property type="protein sequence ID" value="GEN08738.1"/>
    <property type="molecule type" value="Genomic_DNA"/>
</dbReference>
<dbReference type="AlphaFoldDB" id="A0A511T5X9"/>
<dbReference type="RefSeq" id="WP_074957265.1">
    <property type="nucleotide sequence ID" value="NZ_BJXR01000030.1"/>
</dbReference>
<keyword evidence="4" id="KW-1185">Reference proteome</keyword>
<evidence type="ECO:0000313" key="2">
    <source>
        <dbReference type="EMBL" id="GEN08738.1"/>
    </source>
</evidence>
<dbReference type="SMART" id="SM00052">
    <property type="entry name" value="EAL"/>
    <property type="match status" value="1"/>
</dbReference>
<dbReference type="InterPro" id="IPR050706">
    <property type="entry name" value="Cyclic-di-GMP_PDE-like"/>
</dbReference>
<evidence type="ECO:0000313" key="5">
    <source>
        <dbReference type="Proteomes" id="UP000321514"/>
    </source>
</evidence>
<dbReference type="Proteomes" id="UP000183760">
    <property type="component" value="Unassembled WGS sequence"/>
</dbReference>
<dbReference type="SUPFAM" id="SSF54631">
    <property type="entry name" value="CBS-domain pair"/>
    <property type="match status" value="1"/>
</dbReference>
<dbReference type="Pfam" id="PF00563">
    <property type="entry name" value="EAL"/>
    <property type="match status" value="1"/>
</dbReference>
<dbReference type="Proteomes" id="UP000321514">
    <property type="component" value="Unassembled WGS sequence"/>
</dbReference>
<dbReference type="PANTHER" id="PTHR33121">
    <property type="entry name" value="CYCLIC DI-GMP PHOSPHODIESTERASE PDEF"/>
    <property type="match status" value="1"/>
</dbReference>
<dbReference type="InterPro" id="IPR035919">
    <property type="entry name" value="EAL_sf"/>
</dbReference>
<dbReference type="InterPro" id="IPR046342">
    <property type="entry name" value="CBS_dom_sf"/>
</dbReference>
<comment type="caution">
    <text evidence="2">The sequence shown here is derived from an EMBL/GenBank/DDBJ whole genome shotgun (WGS) entry which is preliminary data.</text>
</comment>
<protein>
    <submittedName>
        <fullName evidence="3">EAL domain, c-di-GMP-specific phosphodiesterase class I (Or its enzymatically inactive variant)</fullName>
    </submittedName>
</protein>
<dbReference type="GO" id="GO:0071111">
    <property type="term" value="F:cyclic-guanylate-specific phosphodiesterase activity"/>
    <property type="evidence" value="ECO:0007669"/>
    <property type="project" value="InterPro"/>
</dbReference>
<dbReference type="EMBL" id="FOIB01000008">
    <property type="protein sequence ID" value="SEU29668.1"/>
    <property type="molecule type" value="Genomic_DNA"/>
</dbReference>
<reference evidence="2 5" key="2">
    <citation type="submission" date="2019-07" db="EMBL/GenBank/DDBJ databases">
        <title>Whole genome shotgun sequence of Myxococcus fulvus NBRC 100333.</title>
        <authorList>
            <person name="Hosoyama A."/>
            <person name="Uohara A."/>
            <person name="Ohji S."/>
            <person name="Ichikawa N."/>
        </authorList>
    </citation>
    <scope>NUCLEOTIDE SEQUENCE [LARGE SCALE GENOMIC DNA]</scope>
    <source>
        <strain evidence="2 5">NBRC 100333</strain>
    </source>
</reference>
<dbReference type="InterPro" id="IPR001633">
    <property type="entry name" value="EAL_dom"/>
</dbReference>
<evidence type="ECO:0000313" key="4">
    <source>
        <dbReference type="Proteomes" id="UP000183760"/>
    </source>
</evidence>
<dbReference type="SUPFAM" id="SSF141868">
    <property type="entry name" value="EAL domain-like"/>
    <property type="match status" value="1"/>
</dbReference>
<dbReference type="OrthoDB" id="9813903at2"/>
<dbReference type="Gene3D" id="3.20.20.450">
    <property type="entry name" value="EAL domain"/>
    <property type="match status" value="1"/>
</dbReference>
<accession>A0A511T5X9</accession>